<sequence length="731" mass="82004">MPSASTHHTPVKKGSGSGNFNRDGDSLNAKPMRSALKDEISAYHHSGIELVDIAVAIWGVKRETANKILQLPLTLDPVAVENYKRLPTEGDLHQPFIDFAEELLQKVHAALHPNEPFESFKARVWDREGNTALHHGGRARKPDMLTLFKPMVTDTEVPWWGLVKHIIEMKHDTNKVTTVSQEKSADTNDPSQPADQQPDVPNRALVNSISTKPKVPSRLNPIVSSSHGHNSTHTADSDLTQTSGMVASVVASSKGKGKRNIDEVLAEDDEKAAEEEDQAIKRRKLAGKLKEDHLQLATYAVEAMSATSRNWVAGTLVDTCEVTVLLLDRHMVARTTTFSFDTDVAKFALMIYAMTRCNRLQAGFDPHLRASLSQITEAEAQPTTIRVPEELPFHPSSDPTSSSTPDDEVPPLRLKITGIIRQPDDLISRGTSVFKVKIVGEDGKLSEQDYALKLSWPLKQRPSEIDVIQHLKAKLPAELHDHLPSLTFSTSFSAEQLSLPWTKLGGSLSLNTQNFQERTLRAMLADYYHKLWEAGGPEAFKQAWLDCVECHYEAFRTGKVLHRDLSENNLMVNFVGDEIKGVVNDWDMAKFEGMAWGHLYRYDLESFFYILLWAAIHYDLKQRKKLRKVHSALKGWISNDMDVNAGAKELFMTSPLSYNGVYAAVRKEFKEIEKNLIKPLHDLFCEAMISRSLALRRGKANYDYVTCGGVLTFHTFMEAINVVPRWAKSNK</sequence>
<dbReference type="EMBL" id="QPFP01000021">
    <property type="protein sequence ID" value="TEB30726.1"/>
    <property type="molecule type" value="Genomic_DNA"/>
</dbReference>
<feature type="compositionally biased region" description="Polar residues" evidence="1">
    <location>
        <begin position="222"/>
        <end position="243"/>
    </location>
</feature>
<dbReference type="OrthoDB" id="5569250at2759"/>
<proteinExistence type="predicted"/>
<feature type="compositionally biased region" description="Low complexity" evidence="1">
    <location>
        <begin position="395"/>
        <end position="404"/>
    </location>
</feature>
<gene>
    <name evidence="3" type="ORF">FA13DRAFT_1733147</name>
</gene>
<dbReference type="PANTHER" id="PTHR38248">
    <property type="entry name" value="FUNK1 6"/>
    <property type="match status" value="1"/>
</dbReference>
<organism evidence="3 4">
    <name type="scientific">Coprinellus micaceus</name>
    <name type="common">Glistening ink-cap mushroom</name>
    <name type="synonym">Coprinus micaceus</name>
    <dbReference type="NCBI Taxonomy" id="71717"/>
    <lineage>
        <taxon>Eukaryota</taxon>
        <taxon>Fungi</taxon>
        <taxon>Dikarya</taxon>
        <taxon>Basidiomycota</taxon>
        <taxon>Agaricomycotina</taxon>
        <taxon>Agaricomycetes</taxon>
        <taxon>Agaricomycetidae</taxon>
        <taxon>Agaricales</taxon>
        <taxon>Agaricineae</taxon>
        <taxon>Psathyrellaceae</taxon>
        <taxon>Coprinellus</taxon>
    </lineage>
</organism>
<dbReference type="InterPro" id="IPR040976">
    <property type="entry name" value="Pkinase_fungal"/>
</dbReference>
<feature type="region of interest" description="Disordered" evidence="1">
    <location>
        <begin position="177"/>
        <end position="243"/>
    </location>
</feature>
<comment type="caution">
    <text evidence="3">The sequence shown here is derived from an EMBL/GenBank/DDBJ whole genome shotgun (WGS) entry which is preliminary data.</text>
</comment>
<dbReference type="SUPFAM" id="SSF56112">
    <property type="entry name" value="Protein kinase-like (PK-like)"/>
    <property type="match status" value="1"/>
</dbReference>
<reference evidence="3 4" key="1">
    <citation type="journal article" date="2019" name="Nat. Ecol. Evol.">
        <title>Megaphylogeny resolves global patterns of mushroom evolution.</title>
        <authorList>
            <person name="Varga T."/>
            <person name="Krizsan K."/>
            <person name="Foldi C."/>
            <person name="Dima B."/>
            <person name="Sanchez-Garcia M."/>
            <person name="Sanchez-Ramirez S."/>
            <person name="Szollosi G.J."/>
            <person name="Szarkandi J.G."/>
            <person name="Papp V."/>
            <person name="Albert L."/>
            <person name="Andreopoulos W."/>
            <person name="Angelini C."/>
            <person name="Antonin V."/>
            <person name="Barry K.W."/>
            <person name="Bougher N.L."/>
            <person name="Buchanan P."/>
            <person name="Buyck B."/>
            <person name="Bense V."/>
            <person name="Catcheside P."/>
            <person name="Chovatia M."/>
            <person name="Cooper J."/>
            <person name="Damon W."/>
            <person name="Desjardin D."/>
            <person name="Finy P."/>
            <person name="Geml J."/>
            <person name="Haridas S."/>
            <person name="Hughes K."/>
            <person name="Justo A."/>
            <person name="Karasinski D."/>
            <person name="Kautmanova I."/>
            <person name="Kiss B."/>
            <person name="Kocsube S."/>
            <person name="Kotiranta H."/>
            <person name="LaButti K.M."/>
            <person name="Lechner B.E."/>
            <person name="Liimatainen K."/>
            <person name="Lipzen A."/>
            <person name="Lukacs Z."/>
            <person name="Mihaltcheva S."/>
            <person name="Morgado L.N."/>
            <person name="Niskanen T."/>
            <person name="Noordeloos M.E."/>
            <person name="Ohm R.A."/>
            <person name="Ortiz-Santana B."/>
            <person name="Ovrebo C."/>
            <person name="Racz N."/>
            <person name="Riley R."/>
            <person name="Savchenko A."/>
            <person name="Shiryaev A."/>
            <person name="Soop K."/>
            <person name="Spirin V."/>
            <person name="Szebenyi C."/>
            <person name="Tomsovsky M."/>
            <person name="Tulloss R.E."/>
            <person name="Uehling J."/>
            <person name="Grigoriev I.V."/>
            <person name="Vagvolgyi C."/>
            <person name="Papp T."/>
            <person name="Martin F.M."/>
            <person name="Miettinen O."/>
            <person name="Hibbett D.S."/>
            <person name="Nagy L.G."/>
        </authorList>
    </citation>
    <scope>NUCLEOTIDE SEQUENCE [LARGE SCALE GENOMIC DNA]</scope>
    <source>
        <strain evidence="3 4">FP101781</strain>
    </source>
</reference>
<name>A0A4Y7T972_COPMI</name>
<evidence type="ECO:0000256" key="1">
    <source>
        <dbReference type="SAM" id="MobiDB-lite"/>
    </source>
</evidence>
<dbReference type="Pfam" id="PF17667">
    <property type="entry name" value="Pkinase_fungal"/>
    <property type="match status" value="2"/>
</dbReference>
<dbReference type="STRING" id="71717.A0A4Y7T972"/>
<feature type="compositionally biased region" description="Polar residues" evidence="1">
    <location>
        <begin position="177"/>
        <end position="195"/>
    </location>
</feature>
<dbReference type="PANTHER" id="PTHR38248:SF2">
    <property type="entry name" value="FUNK1 11"/>
    <property type="match status" value="1"/>
</dbReference>
<accession>A0A4Y7T972</accession>
<protein>
    <recommendedName>
        <fullName evidence="2">Fungal-type protein kinase domain-containing protein</fullName>
    </recommendedName>
</protein>
<evidence type="ECO:0000259" key="2">
    <source>
        <dbReference type="Pfam" id="PF17667"/>
    </source>
</evidence>
<evidence type="ECO:0000313" key="4">
    <source>
        <dbReference type="Proteomes" id="UP000298030"/>
    </source>
</evidence>
<feature type="region of interest" description="Disordered" evidence="1">
    <location>
        <begin position="383"/>
        <end position="410"/>
    </location>
</feature>
<dbReference type="AlphaFoldDB" id="A0A4Y7T972"/>
<evidence type="ECO:0000313" key="3">
    <source>
        <dbReference type="EMBL" id="TEB30726.1"/>
    </source>
</evidence>
<feature type="domain" description="Fungal-type protein kinase" evidence="2">
    <location>
        <begin position="515"/>
        <end position="614"/>
    </location>
</feature>
<feature type="domain" description="Fungal-type protein kinase" evidence="2">
    <location>
        <begin position="280"/>
        <end position="473"/>
    </location>
</feature>
<keyword evidence="4" id="KW-1185">Reference proteome</keyword>
<dbReference type="Proteomes" id="UP000298030">
    <property type="component" value="Unassembled WGS sequence"/>
</dbReference>
<feature type="region of interest" description="Disordered" evidence="1">
    <location>
        <begin position="1"/>
        <end position="29"/>
    </location>
</feature>
<dbReference type="InterPro" id="IPR011009">
    <property type="entry name" value="Kinase-like_dom_sf"/>
</dbReference>